<sequence>MNTTPSSNPNSNLRIWQQNMNKSRFAALTQANRPLHEEWDIICMQEQYMNSYDNIVANSRWRPVYPSRWSENRRRSRSLILVNTALDTNSWRPVEIPGTHDVTAIQLDTEAGKTTIFNIYND</sequence>
<dbReference type="GO" id="GO:0004519">
    <property type="term" value="F:endonuclease activity"/>
    <property type="evidence" value="ECO:0007669"/>
    <property type="project" value="UniProtKB-KW"/>
</dbReference>
<keyword evidence="1" id="KW-0269">Exonuclease</keyword>
<keyword evidence="1" id="KW-0378">Hydrolase</keyword>
<keyword evidence="2" id="KW-1185">Reference proteome</keyword>
<reference evidence="1 2" key="1">
    <citation type="journal article" date="2019" name="New Phytol.">
        <title>Comparative genomics reveals unique wood-decay strategies and fruiting body development in the Schizophyllaceae.</title>
        <authorList>
            <person name="Almasi E."/>
            <person name="Sahu N."/>
            <person name="Krizsan K."/>
            <person name="Balint B."/>
            <person name="Kovacs G.M."/>
            <person name="Kiss B."/>
            <person name="Cseklye J."/>
            <person name="Drula E."/>
            <person name="Henrissat B."/>
            <person name="Nagy I."/>
            <person name="Chovatia M."/>
            <person name="Adam C."/>
            <person name="LaButti K."/>
            <person name="Lipzen A."/>
            <person name="Riley R."/>
            <person name="Grigoriev I.V."/>
            <person name="Nagy L.G."/>
        </authorList>
    </citation>
    <scope>NUCLEOTIDE SEQUENCE [LARGE SCALE GENOMIC DNA]</scope>
    <source>
        <strain evidence="1 2">NL-1724</strain>
    </source>
</reference>
<dbReference type="Gene3D" id="3.60.10.10">
    <property type="entry name" value="Endonuclease/exonuclease/phosphatase"/>
    <property type="match status" value="1"/>
</dbReference>
<dbReference type="STRING" id="97359.A0A550C835"/>
<name>A0A550C835_9AGAR</name>
<evidence type="ECO:0000313" key="1">
    <source>
        <dbReference type="EMBL" id="TRM60970.1"/>
    </source>
</evidence>
<feature type="non-terminal residue" evidence="1">
    <location>
        <position position="122"/>
    </location>
</feature>
<gene>
    <name evidence="1" type="ORF">BD626DRAFT_406739</name>
</gene>
<dbReference type="SUPFAM" id="SSF56219">
    <property type="entry name" value="DNase I-like"/>
    <property type="match status" value="1"/>
</dbReference>
<accession>A0A550C835</accession>
<dbReference type="Proteomes" id="UP000320762">
    <property type="component" value="Unassembled WGS sequence"/>
</dbReference>
<keyword evidence="1" id="KW-0540">Nuclease</keyword>
<dbReference type="OrthoDB" id="2840473at2759"/>
<evidence type="ECO:0000313" key="2">
    <source>
        <dbReference type="Proteomes" id="UP000320762"/>
    </source>
</evidence>
<protein>
    <submittedName>
        <fullName evidence="1">Endonuclease/exonuclease/phosphatase</fullName>
    </submittedName>
</protein>
<proteinExistence type="predicted"/>
<comment type="caution">
    <text evidence="1">The sequence shown here is derived from an EMBL/GenBank/DDBJ whole genome shotgun (WGS) entry which is preliminary data.</text>
</comment>
<dbReference type="InterPro" id="IPR036691">
    <property type="entry name" value="Endo/exonu/phosph_ase_sf"/>
</dbReference>
<dbReference type="GO" id="GO:0004527">
    <property type="term" value="F:exonuclease activity"/>
    <property type="evidence" value="ECO:0007669"/>
    <property type="project" value="UniProtKB-KW"/>
</dbReference>
<organism evidence="1 2">
    <name type="scientific">Schizophyllum amplum</name>
    <dbReference type="NCBI Taxonomy" id="97359"/>
    <lineage>
        <taxon>Eukaryota</taxon>
        <taxon>Fungi</taxon>
        <taxon>Dikarya</taxon>
        <taxon>Basidiomycota</taxon>
        <taxon>Agaricomycotina</taxon>
        <taxon>Agaricomycetes</taxon>
        <taxon>Agaricomycetidae</taxon>
        <taxon>Agaricales</taxon>
        <taxon>Schizophyllaceae</taxon>
        <taxon>Schizophyllum</taxon>
    </lineage>
</organism>
<dbReference type="EMBL" id="VDMD01000019">
    <property type="protein sequence ID" value="TRM60970.1"/>
    <property type="molecule type" value="Genomic_DNA"/>
</dbReference>
<keyword evidence="1" id="KW-0255">Endonuclease</keyword>
<dbReference type="AlphaFoldDB" id="A0A550C835"/>